<protein>
    <submittedName>
        <fullName evidence="3">Uncharacterized protein</fullName>
    </submittedName>
</protein>
<name>A0A8K0H0K5_9ROSA</name>
<feature type="compositionally biased region" description="Low complexity" evidence="1">
    <location>
        <begin position="58"/>
        <end position="70"/>
    </location>
</feature>
<keyword evidence="2" id="KW-0732">Signal</keyword>
<dbReference type="PANTHER" id="PTHR33210">
    <property type="entry name" value="PROTODERMAL FACTOR 1"/>
    <property type="match status" value="1"/>
</dbReference>
<dbReference type="AlphaFoldDB" id="A0A8K0H0K5"/>
<evidence type="ECO:0000256" key="2">
    <source>
        <dbReference type="SAM" id="SignalP"/>
    </source>
</evidence>
<feature type="chain" id="PRO_5035423258" evidence="2">
    <location>
        <begin position="34"/>
        <end position="237"/>
    </location>
</feature>
<organism evidence="3 4">
    <name type="scientific">Rhamnella rubrinervis</name>
    <dbReference type="NCBI Taxonomy" id="2594499"/>
    <lineage>
        <taxon>Eukaryota</taxon>
        <taxon>Viridiplantae</taxon>
        <taxon>Streptophyta</taxon>
        <taxon>Embryophyta</taxon>
        <taxon>Tracheophyta</taxon>
        <taxon>Spermatophyta</taxon>
        <taxon>Magnoliopsida</taxon>
        <taxon>eudicotyledons</taxon>
        <taxon>Gunneridae</taxon>
        <taxon>Pentapetalae</taxon>
        <taxon>rosids</taxon>
        <taxon>fabids</taxon>
        <taxon>Rosales</taxon>
        <taxon>Rhamnaceae</taxon>
        <taxon>rhamnoid group</taxon>
        <taxon>Rhamneae</taxon>
        <taxon>Rhamnella</taxon>
    </lineage>
</organism>
<dbReference type="EMBL" id="VOIH02000006">
    <property type="protein sequence ID" value="KAF3443492.1"/>
    <property type="molecule type" value="Genomic_DNA"/>
</dbReference>
<comment type="caution">
    <text evidence="3">The sequence shown here is derived from an EMBL/GenBank/DDBJ whole genome shotgun (WGS) entry which is preliminary data.</text>
</comment>
<dbReference type="Proteomes" id="UP000796880">
    <property type="component" value="Unassembled WGS sequence"/>
</dbReference>
<sequence>MEKLTMKTQLPSFFIWTLLAVLLSPNLLFHVQSSTSFEDQKNYYSPDPHSGTPPTGAGTPSHSTPSHGTPSHGGGGSYNPTPSTPSYPTPSDPTPPSTPSTPSGKTVEPRHHITVEEATITTLHLQEVLLEESPGSDMGSSRVVGTLGHAFGVTSVPGFGSNFNLQQALSNSRTDGLGELYREGTASLLNSMVYSQFPFTTKQVRDHFVDALGSNNAAAAQARVFKLANEGRLKSRT</sequence>
<reference evidence="3" key="1">
    <citation type="submission" date="2020-03" db="EMBL/GenBank/DDBJ databases">
        <title>A high-quality chromosome-level genome assembly of a woody plant with both climbing and erect habits, Rhamnella rubrinervis.</title>
        <authorList>
            <person name="Lu Z."/>
            <person name="Yang Y."/>
            <person name="Zhu X."/>
            <person name="Sun Y."/>
        </authorList>
    </citation>
    <scope>NUCLEOTIDE SEQUENCE</scope>
    <source>
        <strain evidence="3">BYM</strain>
        <tissue evidence="3">Leaf</tissue>
    </source>
</reference>
<proteinExistence type="predicted"/>
<keyword evidence="4" id="KW-1185">Reference proteome</keyword>
<accession>A0A8K0H0K5</accession>
<dbReference type="OrthoDB" id="696797at2759"/>
<feature type="region of interest" description="Disordered" evidence="1">
    <location>
        <begin position="39"/>
        <end position="109"/>
    </location>
</feature>
<gene>
    <name evidence="3" type="ORF">FNV43_RR13175</name>
</gene>
<dbReference type="InterPro" id="IPR039923">
    <property type="entry name" value="Protodermal_1"/>
</dbReference>
<feature type="compositionally biased region" description="Pro residues" evidence="1">
    <location>
        <begin position="82"/>
        <end position="99"/>
    </location>
</feature>
<evidence type="ECO:0000256" key="1">
    <source>
        <dbReference type="SAM" id="MobiDB-lite"/>
    </source>
</evidence>
<evidence type="ECO:0000313" key="4">
    <source>
        <dbReference type="Proteomes" id="UP000796880"/>
    </source>
</evidence>
<feature type="signal peptide" evidence="2">
    <location>
        <begin position="1"/>
        <end position="33"/>
    </location>
</feature>
<dbReference type="PANTHER" id="PTHR33210:SF18">
    <property type="entry name" value="PROTODERMAL FACTOR 1"/>
    <property type="match status" value="1"/>
</dbReference>
<evidence type="ECO:0000313" key="3">
    <source>
        <dbReference type="EMBL" id="KAF3443492.1"/>
    </source>
</evidence>